<dbReference type="PANTHER" id="PTHR47932:SF44">
    <property type="entry name" value="MIOREX COMPLEX COMPONENT 1"/>
    <property type="match status" value="1"/>
</dbReference>
<evidence type="ECO:0000313" key="4">
    <source>
        <dbReference type="EMBL" id="RDX71176.1"/>
    </source>
</evidence>
<dbReference type="PROSITE" id="PS51375">
    <property type="entry name" value="PPR"/>
    <property type="match status" value="1"/>
</dbReference>
<evidence type="ECO:0000313" key="5">
    <source>
        <dbReference type="Proteomes" id="UP000257109"/>
    </source>
</evidence>
<proteinExistence type="inferred from homology"/>
<dbReference type="InterPro" id="IPR002885">
    <property type="entry name" value="PPR_rpt"/>
</dbReference>
<name>A0A371EYS3_MUCPR</name>
<organism evidence="4 5">
    <name type="scientific">Mucuna pruriens</name>
    <name type="common">Velvet bean</name>
    <name type="synonym">Dolichos pruriens</name>
    <dbReference type="NCBI Taxonomy" id="157652"/>
    <lineage>
        <taxon>Eukaryota</taxon>
        <taxon>Viridiplantae</taxon>
        <taxon>Streptophyta</taxon>
        <taxon>Embryophyta</taxon>
        <taxon>Tracheophyta</taxon>
        <taxon>Spermatophyta</taxon>
        <taxon>Magnoliopsida</taxon>
        <taxon>eudicotyledons</taxon>
        <taxon>Gunneridae</taxon>
        <taxon>Pentapetalae</taxon>
        <taxon>rosids</taxon>
        <taxon>fabids</taxon>
        <taxon>Fabales</taxon>
        <taxon>Fabaceae</taxon>
        <taxon>Papilionoideae</taxon>
        <taxon>50 kb inversion clade</taxon>
        <taxon>NPAAA clade</taxon>
        <taxon>indigoferoid/millettioid clade</taxon>
        <taxon>Phaseoleae</taxon>
        <taxon>Mucuna</taxon>
    </lineage>
</organism>
<dbReference type="Proteomes" id="UP000257109">
    <property type="component" value="Unassembled WGS sequence"/>
</dbReference>
<evidence type="ECO:0000256" key="3">
    <source>
        <dbReference type="PROSITE-ProRule" id="PRU00708"/>
    </source>
</evidence>
<protein>
    <submittedName>
        <fullName evidence="4">Pentatricopeptide repeat-containing protein</fullName>
    </submittedName>
</protein>
<dbReference type="PANTHER" id="PTHR47932">
    <property type="entry name" value="ATPASE EXPRESSION PROTEIN 3"/>
    <property type="match status" value="1"/>
</dbReference>
<dbReference type="Gene3D" id="1.25.40.10">
    <property type="entry name" value="Tetratricopeptide repeat domain"/>
    <property type="match status" value="1"/>
</dbReference>
<dbReference type="InterPro" id="IPR011990">
    <property type="entry name" value="TPR-like_helical_dom_sf"/>
</dbReference>
<dbReference type="Pfam" id="PF12854">
    <property type="entry name" value="PPR_1"/>
    <property type="match status" value="1"/>
</dbReference>
<comment type="similarity">
    <text evidence="1">Belongs to the PPR family. P subfamily.</text>
</comment>
<dbReference type="NCBIfam" id="TIGR00756">
    <property type="entry name" value="PPR"/>
    <property type="match status" value="1"/>
</dbReference>
<comment type="caution">
    <text evidence="4">The sequence shown here is derived from an EMBL/GenBank/DDBJ whole genome shotgun (WGS) entry which is preliminary data.</text>
</comment>
<dbReference type="OrthoDB" id="185373at2759"/>
<dbReference type="STRING" id="157652.A0A371EYS3"/>
<feature type="repeat" description="PPR" evidence="3">
    <location>
        <begin position="203"/>
        <end position="233"/>
    </location>
</feature>
<evidence type="ECO:0000256" key="1">
    <source>
        <dbReference type="ARBA" id="ARBA00007626"/>
    </source>
</evidence>
<gene>
    <name evidence="4" type="ORF">CR513_49515</name>
</gene>
<sequence>MYVPTLSQSFSNTTFTKITAIFSSSSSSSLITVQDFQSKPQHSESLKHKSSRVPIKFQGSCSLIFFIWVKNYLNTTPTVHNYCVILHIPACSRVFSQAMKLLSELIQLDEGVSRNEDIYENLMGCTEDCMQVGLVSCPHQHWNPVIFDVLIKAHVKAGMVQKGLVTFRKNIEACFIPNECKDGDTDKVNGFLEKMGEEGFEPDLVTHNTLVNSYCKKRRLEDAFYLYKIMYIRVYDTESYSAVVKVSCEVGNVA</sequence>
<accession>A0A371EYS3</accession>
<dbReference type="Pfam" id="PF01535">
    <property type="entry name" value="PPR"/>
    <property type="match status" value="1"/>
</dbReference>
<keyword evidence="2" id="KW-0677">Repeat</keyword>
<dbReference type="EMBL" id="QJKJ01011438">
    <property type="protein sequence ID" value="RDX71176.1"/>
    <property type="molecule type" value="Genomic_DNA"/>
</dbReference>
<evidence type="ECO:0000256" key="2">
    <source>
        <dbReference type="ARBA" id="ARBA00022737"/>
    </source>
</evidence>
<reference evidence="4" key="1">
    <citation type="submission" date="2018-05" db="EMBL/GenBank/DDBJ databases">
        <title>Draft genome of Mucuna pruriens seed.</title>
        <authorList>
            <person name="Nnadi N.E."/>
            <person name="Vos R."/>
            <person name="Hasami M.H."/>
            <person name="Devisetty U.K."/>
            <person name="Aguiy J.C."/>
        </authorList>
    </citation>
    <scope>NUCLEOTIDE SEQUENCE [LARGE SCALE GENOMIC DNA]</scope>
    <source>
        <strain evidence="4">JCA_2017</strain>
    </source>
</reference>
<keyword evidence="5" id="KW-1185">Reference proteome</keyword>
<dbReference type="AlphaFoldDB" id="A0A371EYS3"/>
<feature type="non-terminal residue" evidence="4">
    <location>
        <position position="1"/>
    </location>
</feature>